<organism evidence="6 7">
    <name type="scientific">Mesonia profundi</name>
    <dbReference type="NCBI Taxonomy" id="3070998"/>
    <lineage>
        <taxon>Bacteria</taxon>
        <taxon>Pseudomonadati</taxon>
        <taxon>Bacteroidota</taxon>
        <taxon>Flavobacteriia</taxon>
        <taxon>Flavobacteriales</taxon>
        <taxon>Flavobacteriaceae</taxon>
        <taxon>Mesonia</taxon>
    </lineage>
</organism>
<dbReference type="InterPro" id="IPR013563">
    <property type="entry name" value="Oligopep_ABC_C"/>
</dbReference>
<evidence type="ECO:0000313" key="7">
    <source>
        <dbReference type="Proteomes" id="UP001230915"/>
    </source>
</evidence>
<dbReference type="EMBL" id="JAVHUL010000006">
    <property type="protein sequence ID" value="MDQ7916636.1"/>
    <property type="molecule type" value="Genomic_DNA"/>
</dbReference>
<keyword evidence="3" id="KW-0547">Nucleotide-binding</keyword>
<evidence type="ECO:0000259" key="5">
    <source>
        <dbReference type="PROSITE" id="PS50893"/>
    </source>
</evidence>
<dbReference type="NCBIfam" id="NF008453">
    <property type="entry name" value="PRK11308.1"/>
    <property type="match status" value="2"/>
</dbReference>
<evidence type="ECO:0000256" key="1">
    <source>
        <dbReference type="ARBA" id="ARBA00005417"/>
    </source>
</evidence>
<evidence type="ECO:0000256" key="3">
    <source>
        <dbReference type="ARBA" id="ARBA00022741"/>
    </source>
</evidence>
<evidence type="ECO:0000256" key="2">
    <source>
        <dbReference type="ARBA" id="ARBA00022448"/>
    </source>
</evidence>
<dbReference type="SUPFAM" id="SSF52540">
    <property type="entry name" value="P-loop containing nucleoside triphosphate hydrolases"/>
    <property type="match status" value="2"/>
</dbReference>
<comment type="caution">
    <text evidence="6">The sequence shown here is derived from an EMBL/GenBank/DDBJ whole genome shotgun (WGS) entry which is preliminary data.</text>
</comment>
<reference evidence="6 7" key="1">
    <citation type="submission" date="2023-08" db="EMBL/GenBank/DDBJ databases">
        <title>Mesonia sp. MT50, isolated from deep-sea sediment of the Mariana Trench.</title>
        <authorList>
            <person name="Fu H."/>
        </authorList>
    </citation>
    <scope>NUCLEOTIDE SEQUENCE [LARGE SCALE GENOMIC DNA]</scope>
    <source>
        <strain evidence="6 7">MT50</strain>
    </source>
</reference>
<comment type="similarity">
    <text evidence="1">Belongs to the ABC transporter superfamily.</text>
</comment>
<name>A0ABU0ZYV0_9FLAO</name>
<dbReference type="InterPro" id="IPR003593">
    <property type="entry name" value="AAA+_ATPase"/>
</dbReference>
<dbReference type="NCBIfam" id="NF007739">
    <property type="entry name" value="PRK10419.1"/>
    <property type="match status" value="2"/>
</dbReference>
<gene>
    <name evidence="6" type="ORF">RBU60_03540</name>
</gene>
<dbReference type="RefSeq" id="WP_308863287.1">
    <property type="nucleotide sequence ID" value="NZ_JAVHUL010000006.1"/>
</dbReference>
<accession>A0ABU0ZYV0</accession>
<keyword evidence="7" id="KW-1185">Reference proteome</keyword>
<dbReference type="Gene3D" id="3.40.50.300">
    <property type="entry name" value="P-loop containing nucleotide triphosphate hydrolases"/>
    <property type="match status" value="2"/>
</dbReference>
<dbReference type="PANTHER" id="PTHR43776">
    <property type="entry name" value="TRANSPORT ATP-BINDING PROTEIN"/>
    <property type="match status" value="1"/>
</dbReference>
<evidence type="ECO:0000313" key="6">
    <source>
        <dbReference type="EMBL" id="MDQ7916636.1"/>
    </source>
</evidence>
<dbReference type="PROSITE" id="PS00211">
    <property type="entry name" value="ABC_TRANSPORTER_1"/>
    <property type="match status" value="2"/>
</dbReference>
<dbReference type="InterPro" id="IPR050319">
    <property type="entry name" value="ABC_transp_ATP-bind"/>
</dbReference>
<keyword evidence="4 6" id="KW-0067">ATP-binding</keyword>
<dbReference type="Pfam" id="PF00005">
    <property type="entry name" value="ABC_tran"/>
    <property type="match status" value="2"/>
</dbReference>
<dbReference type="Pfam" id="PF08352">
    <property type="entry name" value="oligo_HPY"/>
    <property type="match status" value="1"/>
</dbReference>
<dbReference type="InterPro" id="IPR003439">
    <property type="entry name" value="ABC_transporter-like_ATP-bd"/>
</dbReference>
<feature type="domain" description="ABC transporter" evidence="5">
    <location>
        <begin position="305"/>
        <end position="555"/>
    </location>
</feature>
<proteinExistence type="inferred from homology"/>
<dbReference type="PROSITE" id="PS50893">
    <property type="entry name" value="ABC_TRANSPORTER_2"/>
    <property type="match status" value="2"/>
</dbReference>
<dbReference type="SMART" id="SM00382">
    <property type="entry name" value="AAA"/>
    <property type="match status" value="2"/>
</dbReference>
<dbReference type="PANTHER" id="PTHR43776:SF7">
    <property type="entry name" value="D,D-DIPEPTIDE TRANSPORT ATP-BINDING PROTEIN DDPF-RELATED"/>
    <property type="match status" value="1"/>
</dbReference>
<sequence length="562" mass="63337">MHPQELLNVKELEVSFTSNDLEKVVLHNISFQLYKNKILGVVGESGSGKSITALSILKLLPPIAKISKGEIHFLRKNLALTPEKEMQSLRGNEISMIFQEPMSSLNPSLTCGFQVQEILLRHTGITSAEAKQKTLELFEKVRLPRPESIFGSYPHQISGGQKQRVMIAMAIACKPKLLIADEPTTALDVTVQKEILSLLKELQKETGMSILFISHDLALVSEIADRVLVMLNGSIVEQNTTKEIFHHPQEEYTKALLASKPNTKERLKRLPTVKDFIDRKDQSVLETLQEREDRHEKIYSQPALLEVKNIEKEFISKAGIFQKPNTVKAVNGVSFKIYEGETLGLVGESGCGKSTLGDVILQLTPATAGQVWYKGNDITQLPKKELRKLRKEIQLIFQDPFSSLNPRIPVGKAIMEPMEVHGLYKNKKERKAKTLELLKRVGLEEEHFYRYPHEFSGGQRQRIGIARTIAVEPKLIICDESVSALDISVQAQVLNLLNELKEKFGFTYIFISHDLAVVKYMADQLLVMNKGEIVERGDADKVYAHPEKEYTQELIDAIPKGL</sequence>
<dbReference type="GO" id="GO:0005524">
    <property type="term" value="F:ATP binding"/>
    <property type="evidence" value="ECO:0007669"/>
    <property type="project" value="UniProtKB-KW"/>
</dbReference>
<evidence type="ECO:0000256" key="4">
    <source>
        <dbReference type="ARBA" id="ARBA00022840"/>
    </source>
</evidence>
<keyword evidence="2" id="KW-0813">Transport</keyword>
<dbReference type="InterPro" id="IPR027417">
    <property type="entry name" value="P-loop_NTPase"/>
</dbReference>
<dbReference type="CDD" id="cd03257">
    <property type="entry name" value="ABC_NikE_OppD_transporters"/>
    <property type="match status" value="2"/>
</dbReference>
<dbReference type="InterPro" id="IPR017871">
    <property type="entry name" value="ABC_transporter-like_CS"/>
</dbReference>
<protein>
    <submittedName>
        <fullName evidence="6">ABC transporter ATP-binding protein</fullName>
    </submittedName>
</protein>
<feature type="domain" description="ABC transporter" evidence="5">
    <location>
        <begin position="9"/>
        <end position="257"/>
    </location>
</feature>
<dbReference type="Proteomes" id="UP001230915">
    <property type="component" value="Unassembled WGS sequence"/>
</dbReference>